<feature type="transmembrane region" description="Helical" evidence="1">
    <location>
        <begin position="180"/>
        <end position="203"/>
    </location>
</feature>
<sequence length="214" mass="23645">MKRRQRSLRNWWLKTTSRDVLSTVCRVPLRLFSYVLTGLLVLSAASCSSTRQTVRSENKVSASAVRKDSASAATSVMKAWWTAPVKADTALLEIALDSGLWRLPEGASYAASSGRAHVKASVKQNTGGKPPTLVIESGCDSLARLCAYYEAENERLSVARAHLQDSAQTAVEERSKERGLWWVDWCVFIAGGIVCTVITILTMKIYGKKCFRRN</sequence>
<keyword evidence="1" id="KW-0812">Transmembrane</keyword>
<organism evidence="2">
    <name type="scientific">Siphoviridae sp. ctUir1</name>
    <dbReference type="NCBI Taxonomy" id="2826353"/>
    <lineage>
        <taxon>Viruses</taxon>
        <taxon>Duplodnaviria</taxon>
        <taxon>Heunggongvirae</taxon>
        <taxon>Uroviricota</taxon>
        <taxon>Caudoviricetes</taxon>
    </lineage>
</organism>
<name>A0A8S5QPH6_9CAUD</name>
<protein>
    <recommendedName>
        <fullName evidence="3">Transmembrane protein</fullName>
    </recommendedName>
</protein>
<accession>A0A8S5QPH6</accession>
<proteinExistence type="predicted"/>
<evidence type="ECO:0008006" key="3">
    <source>
        <dbReference type="Google" id="ProtNLM"/>
    </source>
</evidence>
<reference evidence="2" key="1">
    <citation type="journal article" date="2021" name="Proc. Natl. Acad. Sci. U.S.A.">
        <title>A Catalog of Tens of Thousands of Viruses from Human Metagenomes Reveals Hidden Associations with Chronic Diseases.</title>
        <authorList>
            <person name="Tisza M.J."/>
            <person name="Buck C.B."/>
        </authorList>
    </citation>
    <scope>NUCLEOTIDE SEQUENCE</scope>
    <source>
        <strain evidence="2">CtUir1</strain>
    </source>
</reference>
<keyword evidence="1" id="KW-0472">Membrane</keyword>
<dbReference type="EMBL" id="BK015699">
    <property type="protein sequence ID" value="DAE20669.1"/>
    <property type="molecule type" value="Genomic_DNA"/>
</dbReference>
<evidence type="ECO:0000313" key="2">
    <source>
        <dbReference type="EMBL" id="DAE20669.1"/>
    </source>
</evidence>
<evidence type="ECO:0000256" key="1">
    <source>
        <dbReference type="SAM" id="Phobius"/>
    </source>
</evidence>
<keyword evidence="1" id="KW-1133">Transmembrane helix</keyword>